<feature type="compositionally biased region" description="Polar residues" evidence="2">
    <location>
        <begin position="383"/>
        <end position="392"/>
    </location>
</feature>
<name>A0AAW1RDC4_9CHLO</name>
<dbReference type="SUPFAM" id="SSF50978">
    <property type="entry name" value="WD40 repeat-like"/>
    <property type="match status" value="1"/>
</dbReference>
<dbReference type="Proteomes" id="UP001438707">
    <property type="component" value="Unassembled WGS sequence"/>
</dbReference>
<keyword evidence="1" id="KW-0853">WD repeat</keyword>
<evidence type="ECO:0000313" key="3">
    <source>
        <dbReference type="EMBL" id="KAK9831595.1"/>
    </source>
</evidence>
<feature type="region of interest" description="Disordered" evidence="2">
    <location>
        <begin position="365"/>
        <end position="392"/>
    </location>
</feature>
<protein>
    <recommendedName>
        <fullName evidence="5">WD repeat-containing protein 74</fullName>
    </recommendedName>
</protein>
<gene>
    <name evidence="3" type="ORF">WJX74_001722</name>
</gene>
<dbReference type="InterPro" id="IPR037379">
    <property type="entry name" value="WDR74/Nsa1"/>
</dbReference>
<dbReference type="InterPro" id="IPR036322">
    <property type="entry name" value="WD40_repeat_dom_sf"/>
</dbReference>
<evidence type="ECO:0000313" key="4">
    <source>
        <dbReference type="Proteomes" id="UP001438707"/>
    </source>
</evidence>
<reference evidence="3 4" key="1">
    <citation type="journal article" date="2024" name="Nat. Commun.">
        <title>Phylogenomics reveals the evolutionary origins of lichenization in chlorophyte algae.</title>
        <authorList>
            <person name="Puginier C."/>
            <person name="Libourel C."/>
            <person name="Otte J."/>
            <person name="Skaloud P."/>
            <person name="Haon M."/>
            <person name="Grisel S."/>
            <person name="Petersen M."/>
            <person name="Berrin J.G."/>
            <person name="Delaux P.M."/>
            <person name="Dal Grande F."/>
            <person name="Keller J."/>
        </authorList>
    </citation>
    <scope>NUCLEOTIDE SEQUENCE [LARGE SCALE GENOMIC DNA]</scope>
    <source>
        <strain evidence="3 4">SAG 2145</strain>
    </source>
</reference>
<proteinExistence type="predicted"/>
<keyword evidence="4" id="KW-1185">Reference proteome</keyword>
<sequence length="392" mass="41564">MPAMGVTDADPSIAPLSLVTTDELGFLKVAQTGGSAIGSLQCVRRWGRADKSRGIRSLVIKPASDTGPELAAVGRSNGDIDSLSCQHGTVHGSISAQPCDRADRDAGAAVAGLSLWSTEGGLRLMSCTEGGQARLYEGTWMQSSPEAPEASGTEPSSCEWKQAAAWQAAKVPVCCMAADGGTGVMAVGCKGSELSIWNIKTQQKAYQAKGAKPNKLGLMDMPWNSAVAFTPGAGGRLLFVGTGYHKLRLYDVAQARPLLNVEFGEGRLTSLAPCPDGEMCWAADSTGRIQVLDARTKKPQSSLMGHGGAVRSISLHPSRPLLASVGLDRHLCIHDIRTRECLAKLYLKQILTAVEFWDTPRPLVPQHSKPVPNDLPEARAELPSSQAKSQRT</sequence>
<dbReference type="EMBL" id="JALJOS010000013">
    <property type="protein sequence ID" value="KAK9831595.1"/>
    <property type="molecule type" value="Genomic_DNA"/>
</dbReference>
<dbReference type="InterPro" id="IPR015943">
    <property type="entry name" value="WD40/YVTN_repeat-like_dom_sf"/>
</dbReference>
<dbReference type="PANTHER" id="PTHR16038:SF4">
    <property type="entry name" value="WD REPEAT-CONTAINING PROTEIN 74"/>
    <property type="match status" value="1"/>
</dbReference>
<comment type="caution">
    <text evidence="3">The sequence shown here is derived from an EMBL/GenBank/DDBJ whole genome shotgun (WGS) entry which is preliminary data.</text>
</comment>
<organism evidence="3 4">
    <name type="scientific">Apatococcus lobatus</name>
    <dbReference type="NCBI Taxonomy" id="904363"/>
    <lineage>
        <taxon>Eukaryota</taxon>
        <taxon>Viridiplantae</taxon>
        <taxon>Chlorophyta</taxon>
        <taxon>core chlorophytes</taxon>
        <taxon>Trebouxiophyceae</taxon>
        <taxon>Chlorellales</taxon>
        <taxon>Chlorellaceae</taxon>
        <taxon>Apatococcus</taxon>
    </lineage>
</organism>
<evidence type="ECO:0008006" key="5">
    <source>
        <dbReference type="Google" id="ProtNLM"/>
    </source>
</evidence>
<dbReference type="SMART" id="SM00320">
    <property type="entry name" value="WD40"/>
    <property type="match status" value="3"/>
</dbReference>
<accession>A0AAW1RDC4</accession>
<dbReference type="Gene3D" id="2.130.10.10">
    <property type="entry name" value="YVTN repeat-like/Quinoprotein amine dehydrogenase"/>
    <property type="match status" value="2"/>
</dbReference>
<dbReference type="GO" id="GO:0005730">
    <property type="term" value="C:nucleolus"/>
    <property type="evidence" value="ECO:0007669"/>
    <property type="project" value="InterPro"/>
</dbReference>
<dbReference type="InterPro" id="IPR001680">
    <property type="entry name" value="WD40_rpt"/>
</dbReference>
<dbReference type="PROSITE" id="PS50082">
    <property type="entry name" value="WD_REPEATS_2"/>
    <property type="match status" value="1"/>
</dbReference>
<evidence type="ECO:0000256" key="1">
    <source>
        <dbReference type="PROSITE-ProRule" id="PRU00221"/>
    </source>
</evidence>
<dbReference type="GO" id="GO:0042273">
    <property type="term" value="P:ribosomal large subunit biogenesis"/>
    <property type="evidence" value="ECO:0007669"/>
    <property type="project" value="InterPro"/>
</dbReference>
<feature type="repeat" description="WD" evidence="1">
    <location>
        <begin position="303"/>
        <end position="344"/>
    </location>
</feature>
<dbReference type="AlphaFoldDB" id="A0AAW1RDC4"/>
<dbReference type="GO" id="GO:0030687">
    <property type="term" value="C:preribosome, large subunit precursor"/>
    <property type="evidence" value="ECO:0007669"/>
    <property type="project" value="TreeGrafter"/>
</dbReference>
<dbReference type="Pfam" id="PF00400">
    <property type="entry name" value="WD40"/>
    <property type="match status" value="1"/>
</dbReference>
<evidence type="ECO:0000256" key="2">
    <source>
        <dbReference type="SAM" id="MobiDB-lite"/>
    </source>
</evidence>
<dbReference type="PANTHER" id="PTHR16038">
    <property type="entry name" value="NOP SEVEN ASSOCIATED PROTEIN 1"/>
    <property type="match status" value="1"/>
</dbReference>